<gene>
    <name evidence="1" type="ORF">PGTUg99_008979</name>
</gene>
<organism evidence="1 2">
    <name type="scientific">Puccinia graminis f. sp. tritici</name>
    <dbReference type="NCBI Taxonomy" id="56615"/>
    <lineage>
        <taxon>Eukaryota</taxon>
        <taxon>Fungi</taxon>
        <taxon>Dikarya</taxon>
        <taxon>Basidiomycota</taxon>
        <taxon>Pucciniomycotina</taxon>
        <taxon>Pucciniomycetes</taxon>
        <taxon>Pucciniales</taxon>
        <taxon>Pucciniaceae</taxon>
        <taxon>Puccinia</taxon>
    </lineage>
</organism>
<proteinExistence type="predicted"/>
<evidence type="ECO:0000313" key="2">
    <source>
        <dbReference type="Proteomes" id="UP000325313"/>
    </source>
</evidence>
<dbReference type="EMBL" id="VDEP01000440">
    <property type="protein sequence ID" value="KAA1081796.1"/>
    <property type="molecule type" value="Genomic_DNA"/>
</dbReference>
<sequence>MEDFFHCPSIISLSWIGILRVKTCCKNLFLNSVCVRSSGIQAGNLYGMIPVHRDQGLLCRKMVWNGAKSILKSVFWTNKPNIISWPQISVLFPLGVTSSLNFTSAQSLE</sequence>
<protein>
    <submittedName>
        <fullName evidence="1">Uncharacterized protein</fullName>
    </submittedName>
</protein>
<evidence type="ECO:0000313" key="1">
    <source>
        <dbReference type="EMBL" id="KAA1081796.1"/>
    </source>
</evidence>
<accession>A0A5B0MZV3</accession>
<name>A0A5B0MZV3_PUCGR</name>
<dbReference type="AlphaFoldDB" id="A0A5B0MZV3"/>
<comment type="caution">
    <text evidence="1">The sequence shown here is derived from an EMBL/GenBank/DDBJ whole genome shotgun (WGS) entry which is preliminary data.</text>
</comment>
<reference evidence="1 2" key="1">
    <citation type="submission" date="2019-05" db="EMBL/GenBank/DDBJ databases">
        <title>Emergence of the Ug99 lineage of the wheat stem rust pathogen through somatic hybridization.</title>
        <authorList>
            <person name="Li F."/>
            <person name="Upadhyaya N.M."/>
            <person name="Sperschneider J."/>
            <person name="Matny O."/>
            <person name="Nguyen-Phuc H."/>
            <person name="Mago R."/>
            <person name="Raley C."/>
            <person name="Miller M.E."/>
            <person name="Silverstein K.A.T."/>
            <person name="Henningsen E."/>
            <person name="Hirsch C.D."/>
            <person name="Visser B."/>
            <person name="Pretorius Z.A."/>
            <person name="Steffenson B.J."/>
            <person name="Schwessinger B."/>
            <person name="Dodds P.N."/>
            <person name="Figueroa M."/>
        </authorList>
    </citation>
    <scope>NUCLEOTIDE SEQUENCE [LARGE SCALE GENOMIC DNA]</scope>
    <source>
        <strain evidence="1 2">Ug99</strain>
    </source>
</reference>
<dbReference type="Proteomes" id="UP000325313">
    <property type="component" value="Unassembled WGS sequence"/>
</dbReference>